<evidence type="ECO:0000313" key="1">
    <source>
        <dbReference type="EMBL" id="KIK51388.1"/>
    </source>
</evidence>
<dbReference type="AlphaFoldDB" id="A0A0D0C998"/>
<accession>A0A0D0C998</accession>
<evidence type="ECO:0000313" key="2">
    <source>
        <dbReference type="Proteomes" id="UP000053593"/>
    </source>
</evidence>
<dbReference type="Proteomes" id="UP000053593">
    <property type="component" value="Unassembled WGS sequence"/>
</dbReference>
<keyword evidence="2" id="KW-1185">Reference proteome</keyword>
<organism evidence="1 2">
    <name type="scientific">Collybiopsis luxurians FD-317 M1</name>
    <dbReference type="NCBI Taxonomy" id="944289"/>
    <lineage>
        <taxon>Eukaryota</taxon>
        <taxon>Fungi</taxon>
        <taxon>Dikarya</taxon>
        <taxon>Basidiomycota</taxon>
        <taxon>Agaricomycotina</taxon>
        <taxon>Agaricomycetes</taxon>
        <taxon>Agaricomycetidae</taxon>
        <taxon>Agaricales</taxon>
        <taxon>Marasmiineae</taxon>
        <taxon>Omphalotaceae</taxon>
        <taxon>Collybiopsis</taxon>
        <taxon>Collybiopsis luxurians</taxon>
    </lineage>
</organism>
<dbReference type="EMBL" id="KN834864">
    <property type="protein sequence ID" value="KIK51388.1"/>
    <property type="molecule type" value="Genomic_DNA"/>
</dbReference>
<protein>
    <submittedName>
        <fullName evidence="1">Uncharacterized protein</fullName>
    </submittedName>
</protein>
<gene>
    <name evidence="1" type="ORF">GYMLUDRAFT_64840</name>
</gene>
<reference evidence="1 2" key="1">
    <citation type="submission" date="2014-04" db="EMBL/GenBank/DDBJ databases">
        <title>Evolutionary Origins and Diversification of the Mycorrhizal Mutualists.</title>
        <authorList>
            <consortium name="DOE Joint Genome Institute"/>
            <consortium name="Mycorrhizal Genomics Consortium"/>
            <person name="Kohler A."/>
            <person name="Kuo A."/>
            <person name="Nagy L.G."/>
            <person name="Floudas D."/>
            <person name="Copeland A."/>
            <person name="Barry K.W."/>
            <person name="Cichocki N."/>
            <person name="Veneault-Fourrey C."/>
            <person name="LaButti K."/>
            <person name="Lindquist E.A."/>
            <person name="Lipzen A."/>
            <person name="Lundell T."/>
            <person name="Morin E."/>
            <person name="Murat C."/>
            <person name="Riley R."/>
            <person name="Ohm R."/>
            <person name="Sun H."/>
            <person name="Tunlid A."/>
            <person name="Henrissat B."/>
            <person name="Grigoriev I.V."/>
            <person name="Hibbett D.S."/>
            <person name="Martin F."/>
        </authorList>
    </citation>
    <scope>NUCLEOTIDE SEQUENCE [LARGE SCALE GENOMIC DNA]</scope>
    <source>
        <strain evidence="1 2">FD-317 M1</strain>
    </source>
</reference>
<sequence length="281" mass="31378">MTVVLFEDHYIDYKLQNIDLQYFEPNLTSHVQLLDGRIIHTETIANCWKHVDISPGDHKEWEDIFVDPDAPDDQSDAGSEDVQMLDIDQSDPRVLHWGWDIILAFAESKWTLPQVEDQMQGVLGLAYDPKDWQAGFDAVLNVEGDSAAALEAVKVLMSTSSSGKPASFQMQPEFAKNPELKMAENQLMDAMNALKECNCIKGDIPSIDDLLNPPIEHMDVDSEATDHFADGEKRLAQIVQKKNLGADDKKEEGSNDKEGKFHFDKEKALAAASFLASVCVN</sequence>
<dbReference type="HOGENOM" id="CLU_990632_0_0_1"/>
<dbReference type="OrthoDB" id="3066548at2759"/>
<proteinExistence type="predicted"/>
<name>A0A0D0C998_9AGAR</name>